<keyword evidence="1" id="KW-0472">Membrane</keyword>
<feature type="transmembrane region" description="Helical" evidence="1">
    <location>
        <begin position="42"/>
        <end position="59"/>
    </location>
</feature>
<name>L8JTG6_9BACT</name>
<reference evidence="2 3" key="1">
    <citation type="submission" date="2012-12" db="EMBL/GenBank/DDBJ databases">
        <title>Genome assembly of Fulvivirga imtechensis AK7.</title>
        <authorList>
            <person name="Nupur N."/>
            <person name="Khatri I."/>
            <person name="Kumar R."/>
            <person name="Subramanian S."/>
            <person name="Pinnaka A."/>
        </authorList>
    </citation>
    <scope>NUCLEOTIDE SEQUENCE [LARGE SCALE GENOMIC DNA]</scope>
    <source>
        <strain evidence="2 3">AK7</strain>
    </source>
</reference>
<organism evidence="2 3">
    <name type="scientific">Fulvivirga imtechensis AK7</name>
    <dbReference type="NCBI Taxonomy" id="1237149"/>
    <lineage>
        <taxon>Bacteria</taxon>
        <taxon>Pseudomonadati</taxon>
        <taxon>Bacteroidota</taxon>
        <taxon>Cytophagia</taxon>
        <taxon>Cytophagales</taxon>
        <taxon>Fulvivirgaceae</taxon>
        <taxon>Fulvivirga</taxon>
    </lineage>
</organism>
<dbReference type="AlphaFoldDB" id="L8JTG6"/>
<sequence length="187" mass="19952">MEKQKTITPSILRVALATAALLMVPALAMQFTDEVDWKVGDFIIMGVLIFGIGLSYVLISRFGSSLIYKAGVALALCTTFLMIWANLAVGLIGAGPHWGNLMYIGVVAVCIIGVISSHFSTAGMERAMYVTASTLVLVAIIALSANMHEYPGSSVAEIIGVNGFFATLYAISGAFFRYLTLEKSAKE</sequence>
<evidence type="ECO:0000313" key="2">
    <source>
        <dbReference type="EMBL" id="ELR71533.1"/>
    </source>
</evidence>
<evidence type="ECO:0000256" key="1">
    <source>
        <dbReference type="SAM" id="Phobius"/>
    </source>
</evidence>
<protein>
    <submittedName>
        <fullName evidence="2">Uncharacterized protein</fullName>
    </submittedName>
</protein>
<feature type="transmembrane region" description="Helical" evidence="1">
    <location>
        <begin position="101"/>
        <end position="120"/>
    </location>
</feature>
<dbReference type="OrthoDB" id="9813621at2"/>
<feature type="transmembrane region" description="Helical" evidence="1">
    <location>
        <begin position="127"/>
        <end position="146"/>
    </location>
</feature>
<dbReference type="eggNOG" id="ENOG5032YSV">
    <property type="taxonomic scope" value="Bacteria"/>
</dbReference>
<evidence type="ECO:0000313" key="3">
    <source>
        <dbReference type="Proteomes" id="UP000011135"/>
    </source>
</evidence>
<dbReference type="Proteomes" id="UP000011135">
    <property type="component" value="Unassembled WGS sequence"/>
</dbReference>
<keyword evidence="3" id="KW-1185">Reference proteome</keyword>
<accession>L8JTG6</accession>
<dbReference type="EMBL" id="AMZN01000039">
    <property type="protein sequence ID" value="ELR71533.1"/>
    <property type="molecule type" value="Genomic_DNA"/>
</dbReference>
<keyword evidence="1" id="KW-1133">Transmembrane helix</keyword>
<feature type="transmembrane region" description="Helical" evidence="1">
    <location>
        <begin position="71"/>
        <end position="95"/>
    </location>
</feature>
<comment type="caution">
    <text evidence="2">The sequence shown here is derived from an EMBL/GenBank/DDBJ whole genome shotgun (WGS) entry which is preliminary data.</text>
</comment>
<keyword evidence="1" id="KW-0812">Transmembrane</keyword>
<gene>
    <name evidence="2" type="ORF">C900_02596</name>
</gene>
<feature type="transmembrane region" description="Helical" evidence="1">
    <location>
        <begin position="158"/>
        <end position="179"/>
    </location>
</feature>
<proteinExistence type="predicted"/>
<dbReference type="RefSeq" id="WP_009580010.1">
    <property type="nucleotide sequence ID" value="NZ_AMZN01000039.1"/>
</dbReference>
<feature type="transmembrane region" description="Helical" evidence="1">
    <location>
        <begin position="12"/>
        <end position="30"/>
    </location>
</feature>